<feature type="domain" description="HPt" evidence="3">
    <location>
        <begin position="37"/>
        <end position="123"/>
    </location>
</feature>
<sequence>MTEQNHPVFATPKTQCMTMDRARPVDLVKLARQTGGDRALEEEVLRLFLKQAKGIARAMEGQADAEQRKRDAHTLKGAARAIGAGAIAETAGALEQTPAEGGCVRALLSEIDRTCDYINSLLR</sequence>
<dbReference type="RefSeq" id="WP_131616694.1">
    <property type="nucleotide sequence ID" value="NZ_CP036532.1"/>
</dbReference>
<evidence type="ECO:0000256" key="1">
    <source>
        <dbReference type="ARBA" id="ARBA00023012"/>
    </source>
</evidence>
<evidence type="ECO:0000313" key="4">
    <source>
        <dbReference type="EMBL" id="QBK31015.1"/>
    </source>
</evidence>
<keyword evidence="4" id="KW-0418">Kinase</keyword>
<dbReference type="SUPFAM" id="SSF47226">
    <property type="entry name" value="Histidine-containing phosphotransfer domain, HPT domain"/>
    <property type="match status" value="1"/>
</dbReference>
<dbReference type="GO" id="GO:0004672">
    <property type="term" value="F:protein kinase activity"/>
    <property type="evidence" value="ECO:0007669"/>
    <property type="project" value="UniProtKB-ARBA"/>
</dbReference>
<dbReference type="InterPro" id="IPR036641">
    <property type="entry name" value="HPT_dom_sf"/>
</dbReference>
<dbReference type="Proteomes" id="UP000293719">
    <property type="component" value="Chromosome"/>
</dbReference>
<dbReference type="Gene3D" id="1.20.120.160">
    <property type="entry name" value="HPT domain"/>
    <property type="match status" value="1"/>
</dbReference>
<dbReference type="GeneID" id="90767761"/>
<dbReference type="AlphaFoldDB" id="A0A4P6V1K7"/>
<evidence type="ECO:0000259" key="3">
    <source>
        <dbReference type="PROSITE" id="PS50894"/>
    </source>
</evidence>
<accession>A0A4P6V1K7</accession>
<proteinExistence type="predicted"/>
<dbReference type="Pfam" id="PF01627">
    <property type="entry name" value="Hpt"/>
    <property type="match status" value="1"/>
</dbReference>
<dbReference type="PROSITE" id="PS50894">
    <property type="entry name" value="HPT"/>
    <property type="match status" value="1"/>
</dbReference>
<keyword evidence="1" id="KW-0902">Two-component regulatory system</keyword>
<organism evidence="4 5">
    <name type="scientific">Roseitalea porphyridii</name>
    <dbReference type="NCBI Taxonomy" id="1852022"/>
    <lineage>
        <taxon>Bacteria</taxon>
        <taxon>Pseudomonadati</taxon>
        <taxon>Pseudomonadota</taxon>
        <taxon>Alphaproteobacteria</taxon>
        <taxon>Hyphomicrobiales</taxon>
        <taxon>Ahrensiaceae</taxon>
        <taxon>Roseitalea</taxon>
    </lineage>
</organism>
<dbReference type="KEGG" id="rpod:E0E05_10680"/>
<keyword evidence="5" id="KW-1185">Reference proteome</keyword>
<feature type="modified residue" description="Phosphohistidine" evidence="2">
    <location>
        <position position="73"/>
    </location>
</feature>
<reference evidence="4 5" key="1">
    <citation type="journal article" date="2017" name="Int. J. Syst. Evol. Microbiol.">
        <title>Roseitalea porphyridii gen. nov., sp. nov., isolated from a red alga, and reclassification of Hoeflea suaedae Chung et al. 2013 as Pseudohoeflea suaedae gen. nov., comb. nov.</title>
        <authorList>
            <person name="Hyeon J.W."/>
            <person name="Jeong S.E."/>
            <person name="Baek K."/>
            <person name="Jeon C.O."/>
        </authorList>
    </citation>
    <scope>NUCLEOTIDE SEQUENCE [LARGE SCALE GENOMIC DNA]</scope>
    <source>
        <strain evidence="4 5">MA7-20</strain>
    </source>
</reference>
<protein>
    <submittedName>
        <fullName evidence="4">Histidine kinase</fullName>
    </submittedName>
</protein>
<dbReference type="GO" id="GO:0000160">
    <property type="term" value="P:phosphorelay signal transduction system"/>
    <property type="evidence" value="ECO:0007669"/>
    <property type="project" value="UniProtKB-KW"/>
</dbReference>
<dbReference type="OrthoDB" id="8454588at2"/>
<evidence type="ECO:0000256" key="2">
    <source>
        <dbReference type="PROSITE-ProRule" id="PRU00110"/>
    </source>
</evidence>
<dbReference type="EMBL" id="CP036532">
    <property type="protein sequence ID" value="QBK31015.1"/>
    <property type="molecule type" value="Genomic_DNA"/>
</dbReference>
<evidence type="ECO:0000313" key="5">
    <source>
        <dbReference type="Proteomes" id="UP000293719"/>
    </source>
</evidence>
<dbReference type="InterPro" id="IPR008207">
    <property type="entry name" value="Sig_transdc_His_kin_Hpt_dom"/>
</dbReference>
<keyword evidence="4" id="KW-0808">Transferase</keyword>
<keyword evidence="2" id="KW-0597">Phosphoprotein</keyword>
<gene>
    <name evidence="4" type="ORF">E0E05_10680</name>
</gene>
<name>A0A4P6V1K7_9HYPH</name>